<evidence type="ECO:0008006" key="3">
    <source>
        <dbReference type="Google" id="ProtNLM"/>
    </source>
</evidence>
<reference evidence="2" key="1">
    <citation type="journal article" date="2019" name="Int. J. Syst. Evol. Microbiol.">
        <title>The Global Catalogue of Microorganisms (GCM) 10K type strain sequencing project: providing services to taxonomists for standard genome sequencing and annotation.</title>
        <authorList>
            <consortium name="The Broad Institute Genomics Platform"/>
            <consortium name="The Broad Institute Genome Sequencing Center for Infectious Disease"/>
            <person name="Wu L."/>
            <person name="Ma J."/>
        </authorList>
    </citation>
    <scope>NUCLEOTIDE SEQUENCE [LARGE SCALE GENOMIC DNA]</scope>
    <source>
        <strain evidence="2">CGMCC 4.1469</strain>
    </source>
</reference>
<accession>A0ABW0KJ99</accession>
<dbReference type="Proteomes" id="UP001596052">
    <property type="component" value="Unassembled WGS sequence"/>
</dbReference>
<sequence>MTSGNAGRTMAWIKAVAAAGTGLLASCGSSIAPLRPAWQQDPNLFHQGFPAYQAQTATTPHMVARVVYAEPEHVRHMVERQDDVPETQRGLARMGDGTVDLGVQDAASGKWLVSHLCGGILFVEGLPSQAYRIVLKNRTPMPLELGAGVDGKDVKTGKAATLGRGGLRVEPRGTIVLDHAAHGPLLFKKVEGDAALFDTSAQGMPGVIQLAVFLASDAPSIGPEKLRASQIAPFGLFPVGRPEQYR</sequence>
<comment type="caution">
    <text evidence="1">The sequence shown here is derived from an EMBL/GenBank/DDBJ whole genome shotgun (WGS) entry which is preliminary data.</text>
</comment>
<evidence type="ECO:0000313" key="2">
    <source>
        <dbReference type="Proteomes" id="UP001596052"/>
    </source>
</evidence>
<protein>
    <recommendedName>
        <fullName evidence="3">Lipoprotein</fullName>
    </recommendedName>
</protein>
<name>A0ABW0KJ99_9BACT</name>
<dbReference type="EMBL" id="JBHSMQ010000001">
    <property type="protein sequence ID" value="MFC5453570.1"/>
    <property type="molecule type" value="Genomic_DNA"/>
</dbReference>
<dbReference type="RefSeq" id="WP_377162772.1">
    <property type="nucleotide sequence ID" value="NZ_JBHSMQ010000001.1"/>
</dbReference>
<organism evidence="1 2">
    <name type="scientific">Prosthecobacter fluviatilis</name>
    <dbReference type="NCBI Taxonomy" id="445931"/>
    <lineage>
        <taxon>Bacteria</taxon>
        <taxon>Pseudomonadati</taxon>
        <taxon>Verrucomicrobiota</taxon>
        <taxon>Verrucomicrobiia</taxon>
        <taxon>Verrucomicrobiales</taxon>
        <taxon>Verrucomicrobiaceae</taxon>
        <taxon>Prosthecobacter</taxon>
    </lineage>
</organism>
<gene>
    <name evidence="1" type="ORF">ACFQDI_01775</name>
</gene>
<keyword evidence="2" id="KW-1185">Reference proteome</keyword>
<evidence type="ECO:0000313" key="1">
    <source>
        <dbReference type="EMBL" id="MFC5453570.1"/>
    </source>
</evidence>
<proteinExistence type="predicted"/>